<keyword evidence="1" id="KW-0472">Membrane</keyword>
<reference evidence="2" key="1">
    <citation type="submission" date="2020-05" db="EMBL/GenBank/DDBJ databases">
        <authorList>
            <person name="Chiriac C."/>
            <person name="Salcher M."/>
            <person name="Ghai R."/>
            <person name="Kavagutti S V."/>
        </authorList>
    </citation>
    <scope>NUCLEOTIDE SEQUENCE</scope>
</reference>
<accession>A0A6J7IFS8</accession>
<name>A0A6J7IFS8_9ZZZZ</name>
<dbReference type="EMBL" id="CAFBMR010000122">
    <property type="protein sequence ID" value="CAB4929262.1"/>
    <property type="molecule type" value="Genomic_DNA"/>
</dbReference>
<keyword evidence="1" id="KW-1133">Transmembrane helix</keyword>
<protein>
    <submittedName>
        <fullName evidence="2">Unannotated protein</fullName>
    </submittedName>
</protein>
<gene>
    <name evidence="2" type="ORF">UFOPK3610_01846</name>
</gene>
<feature type="transmembrane region" description="Helical" evidence="1">
    <location>
        <begin position="12"/>
        <end position="35"/>
    </location>
</feature>
<keyword evidence="1" id="KW-0812">Transmembrane</keyword>
<evidence type="ECO:0000313" key="2">
    <source>
        <dbReference type="EMBL" id="CAB4929262.1"/>
    </source>
</evidence>
<evidence type="ECO:0000256" key="1">
    <source>
        <dbReference type="SAM" id="Phobius"/>
    </source>
</evidence>
<sequence length="133" mass="14511">MTARPATIRAVSILLTIVAVLYLVGLIIDLVLLFSPREDQLLIDHPMSDWFWVLSGLLCLALTIAMLWLSRLVWRGDRAVGVTVSVLCVITGAFSLFGLAAGFGWGALAMSITILVLNSSKSAQRWYDSTSMP</sequence>
<proteinExistence type="predicted"/>
<feature type="transmembrane region" description="Helical" evidence="1">
    <location>
        <begin position="50"/>
        <end position="70"/>
    </location>
</feature>
<feature type="transmembrane region" description="Helical" evidence="1">
    <location>
        <begin position="79"/>
        <end position="97"/>
    </location>
</feature>
<dbReference type="AlphaFoldDB" id="A0A6J7IFS8"/>
<organism evidence="2">
    <name type="scientific">freshwater metagenome</name>
    <dbReference type="NCBI Taxonomy" id="449393"/>
    <lineage>
        <taxon>unclassified sequences</taxon>
        <taxon>metagenomes</taxon>
        <taxon>ecological metagenomes</taxon>
    </lineage>
</organism>